<dbReference type="EMBL" id="JACHMU010000001">
    <property type="protein sequence ID" value="MBB5743840.1"/>
    <property type="molecule type" value="Genomic_DNA"/>
</dbReference>
<evidence type="ECO:0000256" key="1">
    <source>
        <dbReference type="ARBA" id="ARBA00004496"/>
    </source>
</evidence>
<dbReference type="CDD" id="cd03354">
    <property type="entry name" value="LbH_SAT"/>
    <property type="match status" value="1"/>
</dbReference>
<dbReference type="Gene3D" id="2.160.10.10">
    <property type="entry name" value="Hexapeptide repeat proteins"/>
    <property type="match status" value="1"/>
</dbReference>
<dbReference type="EC" id="2.3.1.30" evidence="4 13"/>
<keyword evidence="6" id="KW-0963">Cytoplasm</keyword>
<dbReference type="InterPro" id="IPR011004">
    <property type="entry name" value="Trimer_LpxA-like_sf"/>
</dbReference>
<dbReference type="Proteomes" id="UP000517712">
    <property type="component" value="Unassembled WGS sequence"/>
</dbReference>
<gene>
    <name evidence="14" type="ORF">HD600_002337</name>
</gene>
<dbReference type="FunFam" id="2.160.10.10:FF:000007">
    <property type="entry name" value="Serine acetyltransferase"/>
    <property type="match status" value="1"/>
</dbReference>
<keyword evidence="15" id="KW-1185">Reference proteome</keyword>
<dbReference type="InterPro" id="IPR045304">
    <property type="entry name" value="LbH_SAT"/>
</dbReference>
<dbReference type="InterPro" id="IPR053376">
    <property type="entry name" value="Serine_acetyltransferase"/>
</dbReference>
<evidence type="ECO:0000256" key="2">
    <source>
        <dbReference type="ARBA" id="ARBA00004876"/>
    </source>
</evidence>
<comment type="catalytic activity">
    <reaction evidence="12 13">
        <text>L-serine + acetyl-CoA = O-acetyl-L-serine + CoA</text>
        <dbReference type="Rhea" id="RHEA:24560"/>
        <dbReference type="ChEBI" id="CHEBI:33384"/>
        <dbReference type="ChEBI" id="CHEBI:57287"/>
        <dbReference type="ChEBI" id="CHEBI:57288"/>
        <dbReference type="ChEBI" id="CHEBI:58340"/>
        <dbReference type="EC" id="2.3.1.30"/>
    </reaction>
</comment>
<evidence type="ECO:0000256" key="12">
    <source>
        <dbReference type="ARBA" id="ARBA00049486"/>
    </source>
</evidence>
<keyword evidence="7" id="KW-0028">Amino-acid biosynthesis</keyword>
<dbReference type="InterPro" id="IPR005881">
    <property type="entry name" value="Ser_O-AcTrfase"/>
</dbReference>
<evidence type="ECO:0000256" key="5">
    <source>
        <dbReference type="ARBA" id="ARBA00018522"/>
    </source>
</evidence>
<dbReference type="FunFam" id="1.10.3130.10:FF:000003">
    <property type="entry name" value="Serine acetyltransferase"/>
    <property type="match status" value="1"/>
</dbReference>
<dbReference type="InterPro" id="IPR001451">
    <property type="entry name" value="Hexapep"/>
</dbReference>
<dbReference type="GO" id="GO:0006535">
    <property type="term" value="P:cysteine biosynthetic process from serine"/>
    <property type="evidence" value="ECO:0007669"/>
    <property type="project" value="InterPro"/>
</dbReference>
<dbReference type="Gene3D" id="1.10.3130.10">
    <property type="entry name" value="serine acetyltransferase, domain 1"/>
    <property type="match status" value="1"/>
</dbReference>
<dbReference type="NCBIfam" id="NF041874">
    <property type="entry name" value="EPS_EpsC"/>
    <property type="match status" value="1"/>
</dbReference>
<dbReference type="PANTHER" id="PTHR42811">
    <property type="entry name" value="SERINE ACETYLTRANSFERASE"/>
    <property type="match status" value="1"/>
</dbReference>
<dbReference type="GO" id="GO:0009001">
    <property type="term" value="F:serine O-acetyltransferase activity"/>
    <property type="evidence" value="ECO:0007669"/>
    <property type="project" value="UniProtKB-EC"/>
</dbReference>
<keyword evidence="10" id="KW-0198">Cysteine biosynthesis</keyword>
<dbReference type="InterPro" id="IPR042122">
    <property type="entry name" value="Ser_AcTrfase_N_sf"/>
</dbReference>
<name>A0A7W9CDW9_9MICO</name>
<dbReference type="PIRSF" id="PIRSF000441">
    <property type="entry name" value="CysE"/>
    <property type="match status" value="1"/>
</dbReference>
<dbReference type="NCBIfam" id="TIGR01172">
    <property type="entry name" value="cysE"/>
    <property type="match status" value="1"/>
</dbReference>
<dbReference type="Pfam" id="PF00132">
    <property type="entry name" value="Hexapep"/>
    <property type="match status" value="1"/>
</dbReference>
<comment type="pathway">
    <text evidence="2">Amino-acid biosynthesis; L-cysteine biosynthesis; L-cysteine from L-serine: step 1/2.</text>
</comment>
<reference evidence="14 15" key="1">
    <citation type="submission" date="2020-08" db="EMBL/GenBank/DDBJ databases">
        <title>Sequencing the genomes of 1000 actinobacteria strains.</title>
        <authorList>
            <person name="Klenk H.-P."/>
        </authorList>
    </citation>
    <scope>NUCLEOTIDE SEQUENCE [LARGE SCALE GENOMIC DNA]</scope>
    <source>
        <strain evidence="14 15">DSM 24823</strain>
    </source>
</reference>
<dbReference type="RefSeq" id="WP_184283819.1">
    <property type="nucleotide sequence ID" value="NZ_BAAAPG010000001.1"/>
</dbReference>
<proteinExistence type="inferred from homology"/>
<evidence type="ECO:0000313" key="14">
    <source>
        <dbReference type="EMBL" id="MBB5743840.1"/>
    </source>
</evidence>
<evidence type="ECO:0000256" key="13">
    <source>
        <dbReference type="PIRNR" id="PIRNR000441"/>
    </source>
</evidence>
<evidence type="ECO:0000256" key="7">
    <source>
        <dbReference type="ARBA" id="ARBA00022605"/>
    </source>
</evidence>
<sequence>MIARIREDITAARRRDPAARNGLEVALLYPGLHAIWAHRVSHALWRRNLRFLARANSQLARTLTGIEIHPGARIGRRFFIDHGSGVVIGETAEIGDDVLLYHGVTLGGRTSDATGKRHPTLADGVVVGAGAKIIGPITVGPDTVVGAGAVVTKDAPANSVLTGVPAHSRTRREHDDFSDLRLASDYSI</sequence>
<comment type="similarity">
    <text evidence="3 13">Belongs to the transferase hexapeptide repeat family.</text>
</comment>
<keyword evidence="9" id="KW-0677">Repeat</keyword>
<dbReference type="SUPFAM" id="SSF51161">
    <property type="entry name" value="Trimeric LpxA-like enzymes"/>
    <property type="match status" value="1"/>
</dbReference>
<comment type="subcellular location">
    <subcellularLocation>
        <location evidence="1">Cytoplasm</location>
    </subcellularLocation>
</comment>
<evidence type="ECO:0000256" key="3">
    <source>
        <dbReference type="ARBA" id="ARBA00007274"/>
    </source>
</evidence>
<accession>A0A7W9CDW9</accession>
<comment type="caution">
    <text evidence="14">The sequence shown here is derived from an EMBL/GenBank/DDBJ whole genome shotgun (WGS) entry which is preliminary data.</text>
</comment>
<evidence type="ECO:0000313" key="15">
    <source>
        <dbReference type="Proteomes" id="UP000517712"/>
    </source>
</evidence>
<evidence type="ECO:0000256" key="11">
    <source>
        <dbReference type="ARBA" id="ARBA00023315"/>
    </source>
</evidence>
<dbReference type="AlphaFoldDB" id="A0A7W9CDW9"/>
<evidence type="ECO:0000256" key="6">
    <source>
        <dbReference type="ARBA" id="ARBA00022490"/>
    </source>
</evidence>
<keyword evidence="11 13" id="KW-0012">Acyltransferase</keyword>
<evidence type="ECO:0000256" key="4">
    <source>
        <dbReference type="ARBA" id="ARBA00013266"/>
    </source>
</evidence>
<evidence type="ECO:0000256" key="9">
    <source>
        <dbReference type="ARBA" id="ARBA00022737"/>
    </source>
</evidence>
<dbReference type="GO" id="GO:0005737">
    <property type="term" value="C:cytoplasm"/>
    <property type="evidence" value="ECO:0007669"/>
    <property type="project" value="UniProtKB-SubCell"/>
</dbReference>
<protein>
    <recommendedName>
        <fullName evidence="5 13">Serine acetyltransferase</fullName>
        <ecNumber evidence="4 13">2.3.1.30</ecNumber>
    </recommendedName>
</protein>
<organism evidence="14 15">
    <name type="scientific">Microbacterium ginsengiterrae</name>
    <dbReference type="NCBI Taxonomy" id="546115"/>
    <lineage>
        <taxon>Bacteria</taxon>
        <taxon>Bacillati</taxon>
        <taxon>Actinomycetota</taxon>
        <taxon>Actinomycetes</taxon>
        <taxon>Micrococcales</taxon>
        <taxon>Microbacteriaceae</taxon>
        <taxon>Microbacterium</taxon>
    </lineage>
</organism>
<evidence type="ECO:0000256" key="8">
    <source>
        <dbReference type="ARBA" id="ARBA00022679"/>
    </source>
</evidence>
<keyword evidence="8 13" id="KW-0808">Transferase</keyword>
<evidence type="ECO:0000256" key="10">
    <source>
        <dbReference type="ARBA" id="ARBA00023192"/>
    </source>
</evidence>